<name>A0A7W7RGT9_9ACTN</name>
<feature type="region of interest" description="Disordered" evidence="1">
    <location>
        <begin position="26"/>
        <end position="55"/>
    </location>
</feature>
<gene>
    <name evidence="2" type="ORF">F4561_002208</name>
</gene>
<dbReference type="RefSeq" id="WP_184577476.1">
    <property type="nucleotide sequence ID" value="NZ_JACHJT010000001.1"/>
</dbReference>
<evidence type="ECO:0000313" key="3">
    <source>
        <dbReference type="Proteomes" id="UP000523007"/>
    </source>
</evidence>
<protein>
    <submittedName>
        <fullName evidence="2">tRNA-dihydrouridine synthase</fullName>
    </submittedName>
</protein>
<comment type="caution">
    <text evidence="2">The sequence shown here is derived from an EMBL/GenBank/DDBJ whole genome shotgun (WGS) entry which is preliminary data.</text>
</comment>
<dbReference type="EMBL" id="JACHJT010000001">
    <property type="protein sequence ID" value="MBB4931388.1"/>
    <property type="molecule type" value="Genomic_DNA"/>
</dbReference>
<organism evidence="2 3">
    <name type="scientific">Lipingzhangella halophila</name>
    <dbReference type="NCBI Taxonomy" id="1783352"/>
    <lineage>
        <taxon>Bacteria</taxon>
        <taxon>Bacillati</taxon>
        <taxon>Actinomycetota</taxon>
        <taxon>Actinomycetes</taxon>
        <taxon>Streptosporangiales</taxon>
        <taxon>Nocardiopsidaceae</taxon>
        <taxon>Lipingzhangella</taxon>
    </lineage>
</organism>
<proteinExistence type="predicted"/>
<reference evidence="2 3" key="1">
    <citation type="submission" date="2020-08" db="EMBL/GenBank/DDBJ databases">
        <title>Sequencing the genomes of 1000 actinobacteria strains.</title>
        <authorList>
            <person name="Klenk H.-P."/>
        </authorList>
    </citation>
    <scope>NUCLEOTIDE SEQUENCE [LARGE SCALE GENOMIC DNA]</scope>
    <source>
        <strain evidence="2 3">DSM 102030</strain>
    </source>
</reference>
<accession>A0A7W7RGT9</accession>
<sequence>MSLISRFATVAARVARDIAEAPEVARQLRQRRAGGETPQTTRRPVEVEIDPNDVPDVADIEAAAREYEQARTEGNAASRLKRRAERILKRVPNGTHGAVTVERVESNRMVIDADAVRELFKAHGLGEVPQKQCSPSLVVTIADDIPAAPEQHAPVLAAA</sequence>
<dbReference type="AlphaFoldDB" id="A0A7W7RGT9"/>
<keyword evidence="3" id="KW-1185">Reference proteome</keyword>
<evidence type="ECO:0000256" key="1">
    <source>
        <dbReference type="SAM" id="MobiDB-lite"/>
    </source>
</evidence>
<evidence type="ECO:0000313" key="2">
    <source>
        <dbReference type="EMBL" id="MBB4931388.1"/>
    </source>
</evidence>
<dbReference type="Proteomes" id="UP000523007">
    <property type="component" value="Unassembled WGS sequence"/>
</dbReference>